<protein>
    <recommendedName>
        <fullName evidence="3">50S ribosomal protein L21</fullName>
    </recommendedName>
</protein>
<evidence type="ECO:0000313" key="1">
    <source>
        <dbReference type="EMBL" id="AXN02531.1"/>
    </source>
</evidence>
<dbReference type="EMBL" id="CP028360">
    <property type="protein sequence ID" value="AXN02531.1"/>
    <property type="molecule type" value="Genomic_DNA"/>
</dbReference>
<evidence type="ECO:0008006" key="3">
    <source>
        <dbReference type="Google" id="ProtNLM"/>
    </source>
</evidence>
<reference evidence="1 2" key="1">
    <citation type="submission" date="2018-03" db="EMBL/GenBank/DDBJ databases">
        <title>A parallel universe: an anciently diverged bacterial symbiosis in a Hawaiian planthopper (Hemiptera: Cixiidae) reveals rearranged nutritional responsibilities.</title>
        <authorList>
            <person name="Bennett G."/>
            <person name="Mao M."/>
        </authorList>
    </citation>
    <scope>NUCLEOTIDE SEQUENCE [LARGE SCALE GENOMIC DNA]</scope>
    <source>
        <strain evidence="1 2">OLIH</strain>
    </source>
</reference>
<organism evidence="1 2">
    <name type="scientific">Candidatus Vidania fulgoroideorum</name>
    <dbReference type="NCBI Taxonomy" id="881286"/>
    <lineage>
        <taxon>Bacteria</taxon>
        <taxon>Pseudomonadati</taxon>
        <taxon>Pseudomonadota</taxon>
        <taxon>Betaproteobacteria</taxon>
        <taxon>Candidatus Vidania</taxon>
    </lineage>
</organism>
<dbReference type="AlphaFoldDB" id="A0A346E0M6"/>
<name>A0A346E0M6_9PROT</name>
<accession>A0A346E0M6</accession>
<dbReference type="KEGG" id="vfg:C9I84_144"/>
<gene>
    <name evidence="1" type="ORF">C9I84_144</name>
</gene>
<keyword evidence="2" id="KW-1185">Reference proteome</keyword>
<proteinExistence type="predicted"/>
<sequence>MCKINSVKNKINFCFFLNNKQYFYKNNIKIIVNKNCKFQKNDIIITKNIFFPKKNIAIFKIKKTLNVKERSIKFKRRKRYKKIFGYKKKYIIMGLIYIK</sequence>
<dbReference type="Proteomes" id="UP000257084">
    <property type="component" value="Chromosome"/>
</dbReference>
<evidence type="ECO:0000313" key="2">
    <source>
        <dbReference type="Proteomes" id="UP000257084"/>
    </source>
</evidence>